<dbReference type="Pfam" id="PF04055">
    <property type="entry name" value="Radical_SAM"/>
    <property type="match status" value="1"/>
</dbReference>
<dbReference type="SFLD" id="SFLDG01084">
    <property type="entry name" value="Uncharacterised_Radical_SAM_Su"/>
    <property type="match status" value="1"/>
</dbReference>
<evidence type="ECO:0000313" key="6">
    <source>
        <dbReference type="Proteomes" id="UP000623172"/>
    </source>
</evidence>
<gene>
    <name evidence="5" type="ORF">H8696_03295</name>
</gene>
<dbReference type="InterPro" id="IPR007197">
    <property type="entry name" value="rSAM"/>
</dbReference>
<evidence type="ECO:0000313" key="5">
    <source>
        <dbReference type="EMBL" id="MBC8530866.1"/>
    </source>
</evidence>
<dbReference type="SUPFAM" id="SSF102114">
    <property type="entry name" value="Radical SAM enzymes"/>
    <property type="match status" value="1"/>
</dbReference>
<sequence length="294" mass="33387">MEWIEARTLVTKNKSKAWFGTDYNMNIYRGCCHGCIYCDSRSACYGTEDFDRVRAKARALELIRDDLRRKTRKGVVATGAMSDPYNPLEVEHQLTRHALELLYAYGFGAAICTKSDLIARDLDVLEDIRRTAPVLAKFTVTTADEALAAKVEPGAPAPTRRFAALETLAKAGIRTGVLLMPVLPFLEDSEKNVTDVVNRAADSGARFVYAYFGVTLRQNQRQWYYDALDRMAPGLKERYVAQYGERYSCLSPKASRLKEAFEEVCERRGLIWTMPAIIQDYQLPYRADQMTLFE</sequence>
<dbReference type="InterPro" id="IPR006638">
    <property type="entry name" value="Elp3/MiaA/NifB-like_rSAM"/>
</dbReference>
<dbReference type="RefSeq" id="WP_249314899.1">
    <property type="nucleotide sequence ID" value="NZ_JACRSR010000001.1"/>
</dbReference>
<keyword evidence="2" id="KW-0408">Iron</keyword>
<keyword evidence="6" id="KW-1185">Reference proteome</keyword>
<dbReference type="SFLD" id="SFLDS00029">
    <property type="entry name" value="Radical_SAM"/>
    <property type="match status" value="1"/>
</dbReference>
<evidence type="ECO:0000256" key="1">
    <source>
        <dbReference type="ARBA" id="ARBA00022723"/>
    </source>
</evidence>
<keyword evidence="1" id="KW-0479">Metal-binding</keyword>
<dbReference type="EMBL" id="JACRSR010000001">
    <property type="protein sequence ID" value="MBC8530866.1"/>
    <property type="molecule type" value="Genomic_DNA"/>
</dbReference>
<dbReference type="InterPro" id="IPR058240">
    <property type="entry name" value="rSAM_sf"/>
</dbReference>
<dbReference type="SMART" id="SM00729">
    <property type="entry name" value="Elp3"/>
    <property type="match status" value="1"/>
</dbReference>
<dbReference type="InterPro" id="IPR040086">
    <property type="entry name" value="MJ0683-like"/>
</dbReference>
<dbReference type="PANTHER" id="PTHR43432">
    <property type="entry name" value="SLR0285 PROTEIN"/>
    <property type="match status" value="1"/>
</dbReference>
<comment type="caution">
    <text evidence="5">The sequence shown here is derived from an EMBL/GenBank/DDBJ whole genome shotgun (WGS) entry which is preliminary data.</text>
</comment>
<dbReference type="GO" id="GO:0046872">
    <property type="term" value="F:metal ion binding"/>
    <property type="evidence" value="ECO:0007669"/>
    <property type="project" value="UniProtKB-KW"/>
</dbReference>
<keyword evidence="3" id="KW-0411">Iron-sulfur</keyword>
<reference evidence="5" key="1">
    <citation type="submission" date="2020-08" db="EMBL/GenBank/DDBJ databases">
        <title>Genome public.</title>
        <authorList>
            <person name="Liu C."/>
            <person name="Sun Q."/>
        </authorList>
    </citation>
    <scope>NUCLEOTIDE SEQUENCE</scope>
    <source>
        <strain evidence="5">NSJ-53</strain>
    </source>
</reference>
<feature type="domain" description="Elp3/MiaA/NifB-like radical SAM core" evidence="4">
    <location>
        <begin position="21"/>
        <end position="233"/>
    </location>
</feature>
<name>A0A926D3H5_9FIRM</name>
<proteinExistence type="predicted"/>
<evidence type="ECO:0000259" key="4">
    <source>
        <dbReference type="SMART" id="SM00729"/>
    </source>
</evidence>
<evidence type="ECO:0000256" key="3">
    <source>
        <dbReference type="ARBA" id="ARBA00023014"/>
    </source>
</evidence>
<protein>
    <submittedName>
        <fullName evidence="5">Radical SAM protein</fullName>
    </submittedName>
</protein>
<dbReference type="GO" id="GO:0003824">
    <property type="term" value="F:catalytic activity"/>
    <property type="evidence" value="ECO:0007669"/>
    <property type="project" value="InterPro"/>
</dbReference>
<dbReference type="Proteomes" id="UP000623172">
    <property type="component" value="Unassembled WGS sequence"/>
</dbReference>
<evidence type="ECO:0000256" key="2">
    <source>
        <dbReference type="ARBA" id="ARBA00023004"/>
    </source>
</evidence>
<dbReference type="PANTHER" id="PTHR43432:SF5">
    <property type="entry name" value="ELP3_MIAA_NIFB-LIKE RADICAL SAM CORE DOMAIN-CONTAINING PROTEIN"/>
    <property type="match status" value="1"/>
</dbReference>
<dbReference type="AlphaFoldDB" id="A0A926D3H5"/>
<dbReference type="GO" id="GO:0051536">
    <property type="term" value="F:iron-sulfur cluster binding"/>
    <property type="evidence" value="ECO:0007669"/>
    <property type="project" value="UniProtKB-KW"/>
</dbReference>
<dbReference type="Gene3D" id="3.80.30.30">
    <property type="match status" value="1"/>
</dbReference>
<organism evidence="5 6">
    <name type="scientific">Gehongia tenuis</name>
    <dbReference type="NCBI Taxonomy" id="2763655"/>
    <lineage>
        <taxon>Bacteria</taxon>
        <taxon>Bacillati</taxon>
        <taxon>Bacillota</taxon>
        <taxon>Clostridia</taxon>
        <taxon>Christensenellales</taxon>
        <taxon>Christensenellaceae</taxon>
        <taxon>Gehongia</taxon>
    </lineage>
</organism>
<dbReference type="CDD" id="cd01335">
    <property type="entry name" value="Radical_SAM"/>
    <property type="match status" value="1"/>
</dbReference>
<accession>A0A926D3H5</accession>